<gene>
    <name evidence="1" type="ORF">SAMN05428964_10597</name>
</gene>
<dbReference type="Proteomes" id="UP000219068">
    <property type="component" value="Unassembled WGS sequence"/>
</dbReference>
<proteinExistence type="predicted"/>
<organism evidence="1 2">
    <name type="scientific">Thalassospira xiamenensis</name>
    <dbReference type="NCBI Taxonomy" id="220697"/>
    <lineage>
        <taxon>Bacteria</taxon>
        <taxon>Pseudomonadati</taxon>
        <taxon>Pseudomonadota</taxon>
        <taxon>Alphaproteobacteria</taxon>
        <taxon>Rhodospirillales</taxon>
        <taxon>Thalassospiraceae</taxon>
        <taxon>Thalassospira</taxon>
    </lineage>
</organism>
<protein>
    <submittedName>
        <fullName evidence="1">Uncharacterized protein</fullName>
    </submittedName>
</protein>
<accession>A0A285TRN7</accession>
<sequence>MRIIYGKDYYDSALAFGQDASIVYVRNKDKILSLDEAVKLGLTVPQWSDGLRVCDEDNKHVNTFLSYHVTPKQRIRFRNVAAVVCGKVYAGVSVSLEGAYDSTDTTCVVWTEDAFSDYLAQFSLTLQKKNSKAFRREKSAGSFFGAKPCPASLTDYLHRNKITVMTYDSRKDLFNFTKTPEGWRIDQPTLSSIEFYKVLPPFEMMQEASMWVGGVLAATGNSTVEITDDIIKAEKHGFDKWSFRTPPSR</sequence>
<reference evidence="1 2" key="1">
    <citation type="submission" date="2017-08" db="EMBL/GenBank/DDBJ databases">
        <authorList>
            <person name="de Groot N.N."/>
        </authorList>
    </citation>
    <scope>NUCLEOTIDE SEQUENCE [LARGE SCALE GENOMIC DNA]</scope>
    <source>
        <strain evidence="1 2">USBA 78</strain>
    </source>
</reference>
<evidence type="ECO:0000313" key="1">
    <source>
        <dbReference type="EMBL" id="SOC26324.1"/>
    </source>
</evidence>
<evidence type="ECO:0000313" key="2">
    <source>
        <dbReference type="Proteomes" id="UP000219068"/>
    </source>
</evidence>
<name>A0A285TRN7_9PROT</name>
<dbReference type="RefSeq" id="WP_097052673.1">
    <property type="nucleotide sequence ID" value="NZ_OBMM01000005.1"/>
</dbReference>
<dbReference type="AlphaFoldDB" id="A0A285TRN7"/>
<dbReference type="EMBL" id="OBMM01000005">
    <property type="protein sequence ID" value="SOC26324.1"/>
    <property type="molecule type" value="Genomic_DNA"/>
</dbReference>